<evidence type="ECO:0000313" key="2">
    <source>
        <dbReference type="Proteomes" id="UP001367676"/>
    </source>
</evidence>
<name>A0AAN9T841_9HEMI</name>
<organism evidence="1 2">
    <name type="scientific">Parthenolecanium corni</name>
    <dbReference type="NCBI Taxonomy" id="536013"/>
    <lineage>
        <taxon>Eukaryota</taxon>
        <taxon>Metazoa</taxon>
        <taxon>Ecdysozoa</taxon>
        <taxon>Arthropoda</taxon>
        <taxon>Hexapoda</taxon>
        <taxon>Insecta</taxon>
        <taxon>Pterygota</taxon>
        <taxon>Neoptera</taxon>
        <taxon>Paraneoptera</taxon>
        <taxon>Hemiptera</taxon>
        <taxon>Sternorrhyncha</taxon>
        <taxon>Coccoidea</taxon>
        <taxon>Coccidae</taxon>
        <taxon>Parthenolecanium</taxon>
    </lineage>
</organism>
<dbReference type="EMBL" id="JBBCAQ010000036">
    <property type="protein sequence ID" value="KAK7576350.1"/>
    <property type="molecule type" value="Genomic_DNA"/>
</dbReference>
<accession>A0AAN9T841</accession>
<dbReference type="AlphaFoldDB" id="A0AAN9T841"/>
<gene>
    <name evidence="1" type="ORF">V9T40_012636</name>
</gene>
<protein>
    <submittedName>
        <fullName evidence="1">Uncharacterized protein</fullName>
    </submittedName>
</protein>
<proteinExistence type="predicted"/>
<sequence>MLTLGDVVLPELSVDYSAYLEKDKYTTFPLFTRNVAEENAKLELELKNISSVFEESKTKEVITQKEVENISDLYAQKMKELEIVVNSKKELELLIKDIEDSKSKEELESLENAK</sequence>
<comment type="caution">
    <text evidence="1">The sequence shown here is derived from an EMBL/GenBank/DDBJ whole genome shotgun (WGS) entry which is preliminary data.</text>
</comment>
<evidence type="ECO:0000313" key="1">
    <source>
        <dbReference type="EMBL" id="KAK7576350.1"/>
    </source>
</evidence>
<keyword evidence="2" id="KW-1185">Reference proteome</keyword>
<reference evidence="1 2" key="1">
    <citation type="submission" date="2024-03" db="EMBL/GenBank/DDBJ databases">
        <title>Adaptation during the transition from Ophiocordyceps entomopathogen to insect associate is accompanied by gene loss and intensified selection.</title>
        <authorList>
            <person name="Ward C.M."/>
            <person name="Onetto C.A."/>
            <person name="Borneman A.R."/>
        </authorList>
    </citation>
    <scope>NUCLEOTIDE SEQUENCE [LARGE SCALE GENOMIC DNA]</scope>
    <source>
        <strain evidence="1">AWRI1</strain>
        <tissue evidence="1">Single Adult Female</tissue>
    </source>
</reference>
<dbReference type="Proteomes" id="UP001367676">
    <property type="component" value="Unassembled WGS sequence"/>
</dbReference>